<evidence type="ECO:0000256" key="1">
    <source>
        <dbReference type="SAM" id="SignalP"/>
    </source>
</evidence>
<evidence type="ECO:0000313" key="2">
    <source>
        <dbReference type="EMBL" id="ORE14653.1"/>
    </source>
</evidence>
<organism evidence="2 3">
    <name type="scientific">Rhizopus microsporus</name>
    <dbReference type="NCBI Taxonomy" id="58291"/>
    <lineage>
        <taxon>Eukaryota</taxon>
        <taxon>Fungi</taxon>
        <taxon>Fungi incertae sedis</taxon>
        <taxon>Mucoromycota</taxon>
        <taxon>Mucoromycotina</taxon>
        <taxon>Mucoromycetes</taxon>
        <taxon>Mucorales</taxon>
        <taxon>Mucorineae</taxon>
        <taxon>Rhizopodaceae</taxon>
        <taxon>Rhizopus</taxon>
    </lineage>
</organism>
<feature type="signal peptide" evidence="1">
    <location>
        <begin position="1"/>
        <end position="19"/>
    </location>
</feature>
<keyword evidence="1" id="KW-0732">Signal</keyword>
<name>A0A1X0RRF2_RHIZD</name>
<proteinExistence type="predicted"/>
<reference evidence="2 3" key="1">
    <citation type="journal article" date="2016" name="Proc. Natl. Acad. Sci. U.S.A.">
        <title>Lipid metabolic changes in an early divergent fungus govern the establishment of a mutualistic symbiosis with endobacteria.</title>
        <authorList>
            <person name="Lastovetsky O.A."/>
            <person name="Gaspar M.L."/>
            <person name="Mondo S.J."/>
            <person name="LaButti K.M."/>
            <person name="Sandor L."/>
            <person name="Grigoriev I.V."/>
            <person name="Henry S.A."/>
            <person name="Pawlowska T.E."/>
        </authorList>
    </citation>
    <scope>NUCLEOTIDE SEQUENCE [LARGE SCALE GENOMIC DNA]</scope>
    <source>
        <strain evidence="2 3">ATCC 11559</strain>
    </source>
</reference>
<sequence>MKQHPNESVSFILFCSCLGCPIIAEKHVGSSITSAGTERNIRQFYFFRPPYSIQLCISRNCALTKRAVKAELRLRVVSSGRHDLRRDIASADIICVVINLDKITITNLVNNPSNVLRVELCYTLQL</sequence>
<feature type="chain" id="PRO_5012891137" evidence="1">
    <location>
        <begin position="20"/>
        <end position="126"/>
    </location>
</feature>
<gene>
    <name evidence="2" type="ORF">BCV71DRAFT_257869</name>
</gene>
<dbReference type="EMBL" id="KV921460">
    <property type="protein sequence ID" value="ORE14653.1"/>
    <property type="molecule type" value="Genomic_DNA"/>
</dbReference>
<dbReference type="AlphaFoldDB" id="A0A1X0RRF2"/>
<accession>A0A1X0RRF2</accession>
<protein>
    <submittedName>
        <fullName evidence="2">Uncharacterized protein</fullName>
    </submittedName>
</protein>
<dbReference type="Proteomes" id="UP000242381">
    <property type="component" value="Unassembled WGS sequence"/>
</dbReference>
<evidence type="ECO:0000313" key="3">
    <source>
        <dbReference type="Proteomes" id="UP000242381"/>
    </source>
</evidence>